<dbReference type="GO" id="GO:0016787">
    <property type="term" value="F:hydrolase activity"/>
    <property type="evidence" value="ECO:0007669"/>
    <property type="project" value="UniProtKB-KW"/>
</dbReference>
<comment type="caution">
    <text evidence="3">The sequence shown here is derived from an EMBL/GenBank/DDBJ whole genome shotgun (WGS) entry which is preliminary data.</text>
</comment>
<dbReference type="eggNOG" id="COG0657">
    <property type="taxonomic scope" value="Bacteria"/>
</dbReference>
<gene>
    <name evidence="3" type="ORF">IMCC3088_1473</name>
</gene>
<feature type="domain" description="BD-FAE-like" evidence="2">
    <location>
        <begin position="67"/>
        <end position="241"/>
    </location>
</feature>
<dbReference type="OrthoDB" id="255603at2"/>
<dbReference type="Proteomes" id="UP000005615">
    <property type="component" value="Unassembled WGS sequence"/>
</dbReference>
<dbReference type="InterPro" id="IPR050300">
    <property type="entry name" value="GDXG_lipolytic_enzyme"/>
</dbReference>
<reference evidence="3 4" key="1">
    <citation type="journal article" date="2011" name="J. Bacteriol.">
        <title>Genome sequence of strain IMCC3088, a proteorhodopsin-containing marine bacterium belonging to the OM60/NOR5 clade.</title>
        <authorList>
            <person name="Jang Y."/>
            <person name="Oh H.M."/>
            <person name="Kang I."/>
            <person name="Lee K."/>
            <person name="Yang S.J."/>
            <person name="Cho J.C."/>
        </authorList>
    </citation>
    <scope>NUCLEOTIDE SEQUENCE [LARGE SCALE GENOMIC DNA]</scope>
    <source>
        <strain evidence="3 4">IMCC3088</strain>
    </source>
</reference>
<dbReference type="InterPro" id="IPR049492">
    <property type="entry name" value="BD-FAE-like_dom"/>
</dbReference>
<evidence type="ECO:0000313" key="4">
    <source>
        <dbReference type="Proteomes" id="UP000005615"/>
    </source>
</evidence>
<dbReference type="Gene3D" id="3.40.50.1820">
    <property type="entry name" value="alpha/beta hydrolase"/>
    <property type="match status" value="1"/>
</dbReference>
<keyword evidence="1" id="KW-0378">Hydrolase</keyword>
<proteinExistence type="predicted"/>
<keyword evidence="4" id="KW-1185">Reference proteome</keyword>
<dbReference type="PANTHER" id="PTHR48081">
    <property type="entry name" value="AB HYDROLASE SUPERFAMILY PROTEIN C4A8.06C"/>
    <property type="match status" value="1"/>
</dbReference>
<dbReference type="RefSeq" id="WP_009575770.1">
    <property type="nucleotide sequence ID" value="NZ_AEIG01000037.1"/>
</dbReference>
<dbReference type="SUPFAM" id="SSF53474">
    <property type="entry name" value="alpha/beta-Hydrolases"/>
    <property type="match status" value="1"/>
</dbReference>
<sequence>MLSPSSHLIARIVVIVALSFSVMTTESAIPLSKVVAQPLSPFDQRLDYGPSEHNFALRWTAQQTPAKARVIYVHGGCWLSEFDHTHADSFVSHLGESGFDAWTLEYRRTGTTGGGWPTSLLDVQQGIKAILGDDTVTPTIIIGHSAGGHLALLAARSEWHRQTPVATVALAPITDMVAYAMGKNSCQQGTVPFMGAAPHEQPDAYREASPSAWDYTDRLVWILQGIDDIIVPKEQANVLGAKSLLLPSVGHFDWLMIDSAAHRELMDVLKTALTTLEHQQK</sequence>
<name>F3L1Y3_9GAMM</name>
<dbReference type="EMBL" id="AEIG01000037">
    <property type="protein sequence ID" value="EGG29661.1"/>
    <property type="molecule type" value="Genomic_DNA"/>
</dbReference>
<dbReference type="ESTHER" id="9gamm-f3l1y3">
    <property type="family name" value="Est9X"/>
</dbReference>
<dbReference type="InterPro" id="IPR029058">
    <property type="entry name" value="AB_hydrolase_fold"/>
</dbReference>
<dbReference type="STRING" id="2518989.IMCC3088_1473"/>
<accession>F3L1Y3</accession>
<organism evidence="3 4">
    <name type="scientific">Aequoribacter fuscus</name>
    <dbReference type="NCBI Taxonomy" id="2518989"/>
    <lineage>
        <taxon>Bacteria</taxon>
        <taxon>Pseudomonadati</taxon>
        <taxon>Pseudomonadota</taxon>
        <taxon>Gammaproteobacteria</taxon>
        <taxon>Cellvibrionales</taxon>
        <taxon>Halieaceae</taxon>
        <taxon>Aequoribacter</taxon>
    </lineage>
</organism>
<evidence type="ECO:0000313" key="3">
    <source>
        <dbReference type="EMBL" id="EGG29661.1"/>
    </source>
</evidence>
<dbReference type="Pfam" id="PF20434">
    <property type="entry name" value="BD-FAE"/>
    <property type="match status" value="1"/>
</dbReference>
<evidence type="ECO:0000259" key="2">
    <source>
        <dbReference type="Pfam" id="PF20434"/>
    </source>
</evidence>
<evidence type="ECO:0000256" key="1">
    <source>
        <dbReference type="ARBA" id="ARBA00022801"/>
    </source>
</evidence>
<protein>
    <submittedName>
        <fullName evidence="3">Putative lipase/esterase</fullName>
    </submittedName>
</protein>
<dbReference type="AlphaFoldDB" id="F3L1Y3"/>